<dbReference type="GO" id="GO:0016491">
    <property type="term" value="F:oxidoreductase activity"/>
    <property type="evidence" value="ECO:0007669"/>
    <property type="project" value="TreeGrafter"/>
</dbReference>
<dbReference type="RefSeq" id="WP_183276103.1">
    <property type="nucleotide sequence ID" value="NZ_BLZR01000001.1"/>
</dbReference>
<keyword evidence="3" id="KW-1185">Reference proteome</keyword>
<evidence type="ECO:0000256" key="1">
    <source>
        <dbReference type="SAM" id="Phobius"/>
    </source>
</evidence>
<organism evidence="2 3">
    <name type="scientific">Clostridium fungisolvens</name>
    <dbReference type="NCBI Taxonomy" id="1604897"/>
    <lineage>
        <taxon>Bacteria</taxon>
        <taxon>Bacillati</taxon>
        <taxon>Bacillota</taxon>
        <taxon>Clostridia</taxon>
        <taxon>Eubacteriales</taxon>
        <taxon>Clostridiaceae</taxon>
        <taxon>Clostridium</taxon>
    </lineage>
</organism>
<dbReference type="SUPFAM" id="SSF48371">
    <property type="entry name" value="ARM repeat"/>
    <property type="match status" value="1"/>
</dbReference>
<dbReference type="EMBL" id="BLZR01000001">
    <property type="protein sequence ID" value="GFP74552.1"/>
    <property type="molecule type" value="Genomic_DNA"/>
</dbReference>
<protein>
    <recommendedName>
        <fullName evidence="4">HEAT repeat</fullName>
    </recommendedName>
</protein>
<dbReference type="Gene3D" id="1.25.10.10">
    <property type="entry name" value="Leucine-rich Repeat Variant"/>
    <property type="match status" value="2"/>
</dbReference>
<accession>A0A6V8SDB8</accession>
<evidence type="ECO:0000313" key="2">
    <source>
        <dbReference type="EMBL" id="GFP74552.1"/>
    </source>
</evidence>
<sequence>MDQYVYISIGFFSIIIVLLYFYIFYEKVIELYKNKKLNKHAQEIIPLIDSIVSGITAEGLNYNNLEQIKVLSKDKDKRGIIEERMLYHFENKDKNYFSKLTKICEGIDIIKYEIANLKNRNYFHKALAAKNLGDLRGEQAIKALLDEVNTSNSDLKYNILLALAKIGDEDSFIKAFEDIDSAIILSERSLIEVVDTFEGDKEKIYRYMINSDNSFMASVFIKSAGNLKYQILNEDISKYLCSENKELKISAVKAIGSMGDEVYLDTIISLLQDSEWEVRAVTAKILSNFDSDKVLTPLANSLTDAQWYVRYNSATAILNHKNGINIISYVFQGEDKFAKDIIISAIENSQNGVQLFENSNEPERMELVSQINKYRNSKHEEAVV</sequence>
<dbReference type="Pfam" id="PF13646">
    <property type="entry name" value="HEAT_2"/>
    <property type="match status" value="1"/>
</dbReference>
<evidence type="ECO:0008006" key="4">
    <source>
        <dbReference type="Google" id="ProtNLM"/>
    </source>
</evidence>
<keyword evidence="1" id="KW-0812">Transmembrane</keyword>
<evidence type="ECO:0000313" key="3">
    <source>
        <dbReference type="Proteomes" id="UP000580568"/>
    </source>
</evidence>
<dbReference type="AlphaFoldDB" id="A0A6V8SDB8"/>
<dbReference type="InterPro" id="IPR011989">
    <property type="entry name" value="ARM-like"/>
</dbReference>
<dbReference type="SMART" id="SM00567">
    <property type="entry name" value="EZ_HEAT"/>
    <property type="match status" value="3"/>
</dbReference>
<dbReference type="Proteomes" id="UP000580568">
    <property type="component" value="Unassembled WGS sequence"/>
</dbReference>
<gene>
    <name evidence="2" type="ORF">bsdtw1_00606</name>
</gene>
<keyword evidence="1" id="KW-0472">Membrane</keyword>
<proteinExistence type="predicted"/>
<dbReference type="InterPro" id="IPR016024">
    <property type="entry name" value="ARM-type_fold"/>
</dbReference>
<reference evidence="2 3" key="1">
    <citation type="submission" date="2020-07" db="EMBL/GenBank/DDBJ databases">
        <title>A new beta-1,3-glucan-decomposing anaerobic bacterium isolated from anoxic soil subjected to biological soil disinfestation.</title>
        <authorList>
            <person name="Ueki A."/>
            <person name="Tonouchi A."/>
        </authorList>
    </citation>
    <scope>NUCLEOTIDE SEQUENCE [LARGE SCALE GENOMIC DNA]</scope>
    <source>
        <strain evidence="2 3">TW1</strain>
    </source>
</reference>
<feature type="transmembrane region" description="Helical" evidence="1">
    <location>
        <begin position="6"/>
        <end position="25"/>
    </location>
</feature>
<comment type="caution">
    <text evidence="2">The sequence shown here is derived from an EMBL/GenBank/DDBJ whole genome shotgun (WGS) entry which is preliminary data.</text>
</comment>
<keyword evidence="1" id="KW-1133">Transmembrane helix</keyword>
<dbReference type="InterPro" id="IPR004155">
    <property type="entry name" value="PBS_lyase_HEAT"/>
</dbReference>
<name>A0A6V8SDB8_9CLOT</name>
<dbReference type="PANTHER" id="PTHR12697:SF5">
    <property type="entry name" value="DEOXYHYPUSINE HYDROXYLASE"/>
    <property type="match status" value="1"/>
</dbReference>
<dbReference type="PANTHER" id="PTHR12697">
    <property type="entry name" value="PBS LYASE HEAT-LIKE PROTEIN"/>
    <property type="match status" value="1"/>
</dbReference>